<organism evidence="7 8">
    <name type="scientific">Rhodocytophaga aerolata</name>
    <dbReference type="NCBI Taxonomy" id="455078"/>
    <lineage>
        <taxon>Bacteria</taxon>
        <taxon>Pseudomonadati</taxon>
        <taxon>Bacteroidota</taxon>
        <taxon>Cytophagia</taxon>
        <taxon>Cytophagales</taxon>
        <taxon>Rhodocytophagaceae</taxon>
        <taxon>Rhodocytophaga</taxon>
    </lineage>
</organism>
<feature type="region of interest" description="Disordered" evidence="5">
    <location>
        <begin position="196"/>
        <end position="232"/>
    </location>
</feature>
<evidence type="ECO:0000256" key="4">
    <source>
        <dbReference type="RuleBase" id="RU363019"/>
    </source>
</evidence>
<dbReference type="PRINTS" id="PR00153">
    <property type="entry name" value="CSAPPISMRASE"/>
</dbReference>
<keyword evidence="4" id="KW-0732">Signal</keyword>
<gene>
    <name evidence="7" type="ORF">Q0590_22510</name>
</gene>
<feature type="signal peptide" evidence="4">
    <location>
        <begin position="1"/>
        <end position="21"/>
    </location>
</feature>
<sequence>MKKYFILLLVLAIAHAGVAQKKSKKDHLITISTQFGDMQLVLFDETPKHKANFLKLAEEGFYNGTLFHRVIDGFMIQGGDPDSKKAKPGDPLGEGDLGYTIPAEFNDKLFHKKGVIAAARDNNPQKASSASQFYLAQGKVFKEEDFAAVERRTGRPVPAAHKEVYKKIGGIPHLDQNYTVYGIVIKGLEVIDKIAQQPKDSRDRPSKDIPMKVSVKKMRKKKITKQYGYQYS</sequence>
<protein>
    <recommendedName>
        <fullName evidence="4">Peptidyl-prolyl cis-trans isomerase</fullName>
        <shortName evidence="4">PPIase</shortName>
        <ecNumber evidence="4">5.2.1.8</ecNumber>
    </recommendedName>
</protein>
<dbReference type="InterPro" id="IPR044666">
    <property type="entry name" value="Cyclophilin_A-like"/>
</dbReference>
<dbReference type="CDD" id="cd00317">
    <property type="entry name" value="cyclophilin"/>
    <property type="match status" value="1"/>
</dbReference>
<dbReference type="RefSeq" id="WP_302039868.1">
    <property type="nucleotide sequence ID" value="NZ_JAUKPO010000016.1"/>
</dbReference>
<dbReference type="InterPro" id="IPR020892">
    <property type="entry name" value="Cyclophilin-type_PPIase_CS"/>
</dbReference>
<dbReference type="Pfam" id="PF00160">
    <property type="entry name" value="Pro_isomerase"/>
    <property type="match status" value="1"/>
</dbReference>
<dbReference type="PROSITE" id="PS00170">
    <property type="entry name" value="CSA_PPIASE_1"/>
    <property type="match status" value="1"/>
</dbReference>
<dbReference type="SUPFAM" id="SSF50891">
    <property type="entry name" value="Cyclophilin-like"/>
    <property type="match status" value="1"/>
</dbReference>
<dbReference type="InterPro" id="IPR029000">
    <property type="entry name" value="Cyclophilin-like_dom_sf"/>
</dbReference>
<keyword evidence="3 4" id="KW-0413">Isomerase</keyword>
<dbReference type="PROSITE" id="PS50072">
    <property type="entry name" value="CSA_PPIASE_2"/>
    <property type="match status" value="1"/>
</dbReference>
<dbReference type="GO" id="GO:0003755">
    <property type="term" value="F:peptidyl-prolyl cis-trans isomerase activity"/>
    <property type="evidence" value="ECO:0007669"/>
    <property type="project" value="UniProtKB-EC"/>
</dbReference>
<comment type="caution">
    <text evidence="7">The sequence shown here is derived from an EMBL/GenBank/DDBJ whole genome shotgun (WGS) entry which is preliminary data.</text>
</comment>
<evidence type="ECO:0000259" key="6">
    <source>
        <dbReference type="PROSITE" id="PS50072"/>
    </source>
</evidence>
<comment type="similarity">
    <text evidence="1 4">Belongs to the cyclophilin-type PPIase family.</text>
</comment>
<reference evidence="7" key="1">
    <citation type="submission" date="2023-07" db="EMBL/GenBank/DDBJ databases">
        <title>The genome sequence of Rhodocytophaga aerolata KACC 12507.</title>
        <authorList>
            <person name="Zhang X."/>
        </authorList>
    </citation>
    <scope>NUCLEOTIDE SEQUENCE</scope>
    <source>
        <strain evidence="7">KACC 12507</strain>
    </source>
</reference>
<accession>A0ABT8RBK2</accession>
<name>A0ABT8RBK2_9BACT</name>
<evidence type="ECO:0000313" key="7">
    <source>
        <dbReference type="EMBL" id="MDO1449066.1"/>
    </source>
</evidence>
<proteinExistence type="inferred from homology"/>
<evidence type="ECO:0000256" key="2">
    <source>
        <dbReference type="ARBA" id="ARBA00023110"/>
    </source>
</evidence>
<evidence type="ECO:0000256" key="1">
    <source>
        <dbReference type="ARBA" id="ARBA00007365"/>
    </source>
</evidence>
<keyword evidence="8" id="KW-1185">Reference proteome</keyword>
<comment type="catalytic activity">
    <reaction evidence="4">
        <text>[protein]-peptidylproline (omega=180) = [protein]-peptidylproline (omega=0)</text>
        <dbReference type="Rhea" id="RHEA:16237"/>
        <dbReference type="Rhea" id="RHEA-COMP:10747"/>
        <dbReference type="Rhea" id="RHEA-COMP:10748"/>
        <dbReference type="ChEBI" id="CHEBI:83833"/>
        <dbReference type="ChEBI" id="CHEBI:83834"/>
        <dbReference type="EC" id="5.2.1.8"/>
    </reaction>
</comment>
<feature type="domain" description="PPIase cyclophilin-type" evidence="6">
    <location>
        <begin position="36"/>
        <end position="209"/>
    </location>
</feature>
<comment type="function">
    <text evidence="4">PPIases accelerate the folding of proteins. It catalyzes the cis-trans isomerization of proline imidic peptide bonds in oligopeptides.</text>
</comment>
<dbReference type="PANTHER" id="PTHR45625">
    <property type="entry name" value="PEPTIDYL-PROLYL CIS-TRANS ISOMERASE-RELATED"/>
    <property type="match status" value="1"/>
</dbReference>
<feature type="compositionally biased region" description="Basic residues" evidence="5">
    <location>
        <begin position="214"/>
        <end position="224"/>
    </location>
</feature>
<dbReference type="EMBL" id="JAUKPO010000016">
    <property type="protein sequence ID" value="MDO1449066.1"/>
    <property type="molecule type" value="Genomic_DNA"/>
</dbReference>
<evidence type="ECO:0000256" key="3">
    <source>
        <dbReference type="ARBA" id="ARBA00023235"/>
    </source>
</evidence>
<dbReference type="PANTHER" id="PTHR45625:SF4">
    <property type="entry name" value="PEPTIDYLPROLYL ISOMERASE DOMAIN AND WD REPEAT-CONTAINING PROTEIN 1"/>
    <property type="match status" value="1"/>
</dbReference>
<dbReference type="Gene3D" id="2.40.100.10">
    <property type="entry name" value="Cyclophilin-like"/>
    <property type="match status" value="1"/>
</dbReference>
<feature type="chain" id="PRO_5044952512" description="Peptidyl-prolyl cis-trans isomerase" evidence="4">
    <location>
        <begin position="22"/>
        <end position="232"/>
    </location>
</feature>
<dbReference type="EC" id="5.2.1.8" evidence="4"/>
<evidence type="ECO:0000256" key="5">
    <source>
        <dbReference type="SAM" id="MobiDB-lite"/>
    </source>
</evidence>
<keyword evidence="2 4" id="KW-0697">Rotamase</keyword>
<evidence type="ECO:0000313" key="8">
    <source>
        <dbReference type="Proteomes" id="UP001168528"/>
    </source>
</evidence>
<dbReference type="InterPro" id="IPR002130">
    <property type="entry name" value="Cyclophilin-type_PPIase_dom"/>
</dbReference>
<feature type="compositionally biased region" description="Basic and acidic residues" evidence="5">
    <location>
        <begin position="199"/>
        <end position="210"/>
    </location>
</feature>
<dbReference type="Proteomes" id="UP001168528">
    <property type="component" value="Unassembled WGS sequence"/>
</dbReference>